<dbReference type="GO" id="GO:0022857">
    <property type="term" value="F:transmembrane transporter activity"/>
    <property type="evidence" value="ECO:0007669"/>
    <property type="project" value="InterPro"/>
</dbReference>
<gene>
    <name evidence="9" type="ORF">EZS27_042290</name>
</gene>
<dbReference type="InterPro" id="IPR020846">
    <property type="entry name" value="MFS_dom"/>
</dbReference>
<dbReference type="InterPro" id="IPR005828">
    <property type="entry name" value="MFS_sugar_transport-like"/>
</dbReference>
<dbReference type="PROSITE" id="PS50850">
    <property type="entry name" value="MFS"/>
    <property type="match status" value="1"/>
</dbReference>
<reference evidence="9" key="1">
    <citation type="submission" date="2019-03" db="EMBL/GenBank/DDBJ databases">
        <title>Single cell metagenomics reveals metabolic interactions within the superorganism composed of flagellate Streblomastix strix and complex community of Bacteroidetes bacteria on its surface.</title>
        <authorList>
            <person name="Treitli S.C."/>
            <person name="Kolisko M."/>
            <person name="Husnik F."/>
            <person name="Keeling P."/>
            <person name="Hampl V."/>
        </authorList>
    </citation>
    <scope>NUCLEOTIDE SEQUENCE</scope>
    <source>
        <strain evidence="9">STM</strain>
    </source>
</reference>
<protein>
    <recommendedName>
        <fullName evidence="8">Major facilitator superfamily (MFS) profile domain-containing protein</fullName>
    </recommendedName>
</protein>
<accession>A0A5J4PBQ8</accession>
<dbReference type="InterPro" id="IPR005829">
    <property type="entry name" value="Sugar_transporter_CS"/>
</dbReference>
<evidence type="ECO:0000256" key="2">
    <source>
        <dbReference type="ARBA" id="ARBA00010992"/>
    </source>
</evidence>
<dbReference type="GO" id="GO:0016020">
    <property type="term" value="C:membrane"/>
    <property type="evidence" value="ECO:0007669"/>
    <property type="project" value="UniProtKB-SubCell"/>
</dbReference>
<dbReference type="InterPro" id="IPR036259">
    <property type="entry name" value="MFS_trans_sf"/>
</dbReference>
<keyword evidence="5 7" id="KW-1133">Transmembrane helix</keyword>
<dbReference type="AlphaFoldDB" id="A0A5J4PBQ8"/>
<comment type="caution">
    <text evidence="9">The sequence shown here is derived from an EMBL/GenBank/DDBJ whole genome shotgun (WGS) entry which is preliminary data.</text>
</comment>
<dbReference type="PANTHER" id="PTHR48023">
    <property type="entry name" value="D-XYLOSE-PROTON SYMPORTER-LIKE 2"/>
    <property type="match status" value="1"/>
</dbReference>
<comment type="similarity">
    <text evidence="2">Belongs to the major facilitator superfamily. Sugar transporter (TC 2.A.1.1) family.</text>
</comment>
<comment type="subcellular location">
    <subcellularLocation>
        <location evidence="1">Membrane</location>
        <topology evidence="1">Multi-pass membrane protein</topology>
    </subcellularLocation>
</comment>
<evidence type="ECO:0000256" key="6">
    <source>
        <dbReference type="ARBA" id="ARBA00023136"/>
    </source>
</evidence>
<proteinExistence type="inferred from homology"/>
<evidence type="ECO:0000256" key="1">
    <source>
        <dbReference type="ARBA" id="ARBA00004141"/>
    </source>
</evidence>
<evidence type="ECO:0000256" key="5">
    <source>
        <dbReference type="ARBA" id="ARBA00022989"/>
    </source>
</evidence>
<dbReference type="SUPFAM" id="SSF103473">
    <property type="entry name" value="MFS general substrate transporter"/>
    <property type="match status" value="1"/>
</dbReference>
<dbReference type="InterPro" id="IPR050820">
    <property type="entry name" value="MFS_Sugar_Transporter"/>
</dbReference>
<keyword evidence="4 7" id="KW-0812">Transmembrane</keyword>
<evidence type="ECO:0000256" key="3">
    <source>
        <dbReference type="ARBA" id="ARBA00022448"/>
    </source>
</evidence>
<keyword evidence="3" id="KW-0813">Transport</keyword>
<dbReference type="Pfam" id="PF00083">
    <property type="entry name" value="Sugar_tr"/>
    <property type="match status" value="1"/>
</dbReference>
<sequence>VLGGIGVGLASAVCPMYIAEIAPSNIRGTLVSCNQFAIIFGMLVVYFVNYMIIGDHTNPIIDKDSITGVATVSASSDIWTIKEGWRLMFGSEAFPASLFGLLLFLVPKTPRYLVMVHEDDKALFGLSKINGVAKSK</sequence>
<evidence type="ECO:0000256" key="4">
    <source>
        <dbReference type="ARBA" id="ARBA00022692"/>
    </source>
</evidence>
<dbReference type="PROSITE" id="PS00217">
    <property type="entry name" value="SUGAR_TRANSPORT_2"/>
    <property type="match status" value="1"/>
</dbReference>
<organism evidence="9">
    <name type="scientific">termite gut metagenome</name>
    <dbReference type="NCBI Taxonomy" id="433724"/>
    <lineage>
        <taxon>unclassified sequences</taxon>
        <taxon>metagenomes</taxon>
        <taxon>organismal metagenomes</taxon>
    </lineage>
</organism>
<evidence type="ECO:0000313" key="9">
    <source>
        <dbReference type="EMBL" id="KAA6306054.1"/>
    </source>
</evidence>
<feature type="transmembrane region" description="Helical" evidence="7">
    <location>
        <begin position="36"/>
        <end position="53"/>
    </location>
</feature>
<dbReference type="Gene3D" id="1.20.1250.20">
    <property type="entry name" value="MFS general substrate transporter like domains"/>
    <property type="match status" value="1"/>
</dbReference>
<keyword evidence="6 7" id="KW-0472">Membrane</keyword>
<name>A0A5J4PBQ8_9ZZZZ</name>
<feature type="non-terminal residue" evidence="9">
    <location>
        <position position="1"/>
    </location>
</feature>
<dbReference type="EMBL" id="SNRY01010206">
    <property type="protein sequence ID" value="KAA6306054.1"/>
    <property type="molecule type" value="Genomic_DNA"/>
</dbReference>
<feature type="domain" description="Major facilitator superfamily (MFS) profile" evidence="8">
    <location>
        <begin position="1"/>
        <end position="136"/>
    </location>
</feature>
<dbReference type="PANTHER" id="PTHR48023:SF4">
    <property type="entry name" value="D-XYLOSE-PROTON SYMPORTER-LIKE 2"/>
    <property type="match status" value="1"/>
</dbReference>
<evidence type="ECO:0000259" key="8">
    <source>
        <dbReference type="PROSITE" id="PS50850"/>
    </source>
</evidence>
<evidence type="ECO:0000256" key="7">
    <source>
        <dbReference type="SAM" id="Phobius"/>
    </source>
</evidence>
<feature type="transmembrane region" description="Helical" evidence="7">
    <location>
        <begin position="85"/>
        <end position="106"/>
    </location>
</feature>